<gene>
    <name evidence="2" type="primary">sol3_0</name>
    <name evidence="2" type="ORF">DBV05_g11156</name>
</gene>
<dbReference type="OrthoDB" id="542013at2759"/>
<dbReference type="Pfam" id="PF00106">
    <property type="entry name" value="adh_short"/>
    <property type="match status" value="1"/>
</dbReference>
<dbReference type="PRINTS" id="PR00081">
    <property type="entry name" value="GDHRDH"/>
</dbReference>
<evidence type="ECO:0000313" key="3">
    <source>
        <dbReference type="Proteomes" id="UP000325902"/>
    </source>
</evidence>
<proteinExistence type="predicted"/>
<sequence>MGYATTFLYSQLFVKLPYPQSDFSDQVIIVTGSNTGLGLEAVKHLVRLRAARVILAVRSESKGQAAVEQVVAATKCSAKRLEVWPLDLSSYQSIKQFGERVRTLDRLDAVIQNAGILTTKWALAEDNESHITTNVISPMLIGLEVLPKLRESAQKTGLRGRLAFVGSDLQYIAKFSEKKHGASIFAALNKREIADMDDRYKVSKLLLLYGVRALAQLSPLTPESNVIIDNLTPGACKSDIFRDDVNWFQRIIMNLAISLIARTTEQGSRTLVHAVKPELGPEAHGAFLMDCKVAPNGANVDGPENAKLQDRFREELFTRLEQISPGITKL</sequence>
<dbReference type="PANTHER" id="PTHR43157">
    <property type="entry name" value="PHOSPHATIDYLINOSITOL-GLYCAN BIOSYNTHESIS CLASS F PROTEIN-RELATED"/>
    <property type="match status" value="1"/>
</dbReference>
<accession>A0A5N5CXS9</accession>
<dbReference type="InterPro" id="IPR036291">
    <property type="entry name" value="NAD(P)-bd_dom_sf"/>
</dbReference>
<organism evidence="2 3">
    <name type="scientific">Lasiodiplodia theobromae</name>
    <dbReference type="NCBI Taxonomy" id="45133"/>
    <lineage>
        <taxon>Eukaryota</taxon>
        <taxon>Fungi</taxon>
        <taxon>Dikarya</taxon>
        <taxon>Ascomycota</taxon>
        <taxon>Pezizomycotina</taxon>
        <taxon>Dothideomycetes</taxon>
        <taxon>Dothideomycetes incertae sedis</taxon>
        <taxon>Botryosphaeriales</taxon>
        <taxon>Botryosphaeriaceae</taxon>
        <taxon>Lasiodiplodia</taxon>
    </lineage>
</organism>
<evidence type="ECO:0000313" key="2">
    <source>
        <dbReference type="EMBL" id="KAB2570175.1"/>
    </source>
</evidence>
<dbReference type="EMBL" id="VCHE01000148">
    <property type="protein sequence ID" value="KAB2570175.1"/>
    <property type="molecule type" value="Genomic_DNA"/>
</dbReference>
<name>A0A5N5CXS9_9PEZI</name>
<dbReference type="InterPro" id="IPR002347">
    <property type="entry name" value="SDR_fam"/>
</dbReference>
<keyword evidence="3" id="KW-1185">Reference proteome</keyword>
<comment type="caution">
    <text evidence="2">The sequence shown here is derived from an EMBL/GenBank/DDBJ whole genome shotgun (WGS) entry which is preliminary data.</text>
</comment>
<reference evidence="2 3" key="1">
    <citation type="journal article" date="2019" name="Sci. Rep.">
        <title>A multi-omics analysis of the grapevine pathogen Lasiodiplodia theobromae reveals that temperature affects the expression of virulence- and pathogenicity-related genes.</title>
        <authorList>
            <person name="Felix C."/>
            <person name="Meneses R."/>
            <person name="Goncalves M.F.M."/>
            <person name="Tilleman L."/>
            <person name="Duarte A.S."/>
            <person name="Jorrin-Novo J.V."/>
            <person name="Van de Peer Y."/>
            <person name="Deforce D."/>
            <person name="Van Nieuwerburgh F."/>
            <person name="Esteves A.C."/>
            <person name="Alves A."/>
        </authorList>
    </citation>
    <scope>NUCLEOTIDE SEQUENCE [LARGE SCALE GENOMIC DNA]</scope>
    <source>
        <strain evidence="2 3">LA-SOL3</strain>
    </source>
</reference>
<dbReference type="Proteomes" id="UP000325902">
    <property type="component" value="Unassembled WGS sequence"/>
</dbReference>
<dbReference type="SUPFAM" id="SSF51735">
    <property type="entry name" value="NAD(P)-binding Rossmann-fold domains"/>
    <property type="match status" value="1"/>
</dbReference>
<dbReference type="GO" id="GO:0016491">
    <property type="term" value="F:oxidoreductase activity"/>
    <property type="evidence" value="ECO:0007669"/>
    <property type="project" value="UniProtKB-KW"/>
</dbReference>
<dbReference type="PANTHER" id="PTHR43157:SF31">
    <property type="entry name" value="PHOSPHATIDYLINOSITOL-GLYCAN BIOSYNTHESIS CLASS F PROTEIN"/>
    <property type="match status" value="1"/>
</dbReference>
<evidence type="ECO:0000256" key="1">
    <source>
        <dbReference type="ARBA" id="ARBA00023002"/>
    </source>
</evidence>
<keyword evidence="1" id="KW-0560">Oxidoreductase</keyword>
<protein>
    <submittedName>
        <fullName evidence="2">Short chain dehydrogenase sol3</fullName>
    </submittedName>
</protein>
<dbReference type="Gene3D" id="3.40.50.720">
    <property type="entry name" value="NAD(P)-binding Rossmann-like Domain"/>
    <property type="match status" value="1"/>
</dbReference>
<dbReference type="AlphaFoldDB" id="A0A5N5CXS9"/>